<sequence>MTSSRWTEVLLARSMQVPLKIRVNLRYSGKRLRDLRFLEPSMNHVERVQEFRLQLPTMCNDSALDSVFSKFSSRAPRLEDLQISVDGYQERTFVLFDGDTPALRTLELSCCAMPWYSLNMSGLTTLSLRGAFPVGFHQNMAEVLSTLSSMQDLTHLYLEDVLASAAGFLSRLEMSTFQKIRLPHLSRLLIVAPVSAVIASISCIDIPLKTQVRIGCRHEGGSSLDQYTPLSSLLPQRFDTSSPIIRSLGIDCAEWGQGTLTFDTSFSASERSCHLRISIQHEEWDRNIPLHVVIYFSPSSIRHGDEGNHVISDICCSLPLTHVQSAHILYPPSSPSFWKHALSSIFSIFSLPPASYYDSTENRDGPSSEPAPDRVFISALEVLELHGILFLAPSTADLDVQRLYDALSTLKGPQGRQVMGQHTLKKHGPYAELDMTWKWENGSV</sequence>
<keyword evidence="2" id="KW-1185">Reference proteome</keyword>
<evidence type="ECO:0000313" key="2">
    <source>
        <dbReference type="Proteomes" id="UP001194468"/>
    </source>
</evidence>
<dbReference type="Proteomes" id="UP001194468">
    <property type="component" value="Unassembled WGS sequence"/>
</dbReference>
<evidence type="ECO:0000313" key="1">
    <source>
        <dbReference type="EMBL" id="KAF8437235.1"/>
    </source>
</evidence>
<dbReference type="AlphaFoldDB" id="A0AAD4GCE9"/>
<gene>
    <name evidence="1" type="ORF">L210DRAFT_3547250</name>
</gene>
<dbReference type="EMBL" id="WHUW01000019">
    <property type="protein sequence ID" value="KAF8437235.1"/>
    <property type="molecule type" value="Genomic_DNA"/>
</dbReference>
<name>A0AAD4GCE9_BOLED</name>
<accession>A0AAD4GCE9</accession>
<reference evidence="1" key="2">
    <citation type="journal article" date="2020" name="Nat. Commun.">
        <title>Large-scale genome sequencing of mycorrhizal fungi provides insights into the early evolution of symbiotic traits.</title>
        <authorList>
            <person name="Miyauchi S."/>
            <person name="Kiss E."/>
            <person name="Kuo A."/>
            <person name="Drula E."/>
            <person name="Kohler A."/>
            <person name="Sanchez-Garcia M."/>
            <person name="Morin E."/>
            <person name="Andreopoulos B."/>
            <person name="Barry K.W."/>
            <person name="Bonito G."/>
            <person name="Buee M."/>
            <person name="Carver A."/>
            <person name="Chen C."/>
            <person name="Cichocki N."/>
            <person name="Clum A."/>
            <person name="Culley D."/>
            <person name="Crous P.W."/>
            <person name="Fauchery L."/>
            <person name="Girlanda M."/>
            <person name="Hayes R.D."/>
            <person name="Keri Z."/>
            <person name="LaButti K."/>
            <person name="Lipzen A."/>
            <person name="Lombard V."/>
            <person name="Magnuson J."/>
            <person name="Maillard F."/>
            <person name="Murat C."/>
            <person name="Nolan M."/>
            <person name="Ohm R.A."/>
            <person name="Pangilinan J."/>
            <person name="Pereira M.F."/>
            <person name="Perotto S."/>
            <person name="Peter M."/>
            <person name="Pfister S."/>
            <person name="Riley R."/>
            <person name="Sitrit Y."/>
            <person name="Stielow J.B."/>
            <person name="Szollosi G."/>
            <person name="Zifcakova L."/>
            <person name="Stursova M."/>
            <person name="Spatafora J.W."/>
            <person name="Tedersoo L."/>
            <person name="Vaario L.M."/>
            <person name="Yamada A."/>
            <person name="Yan M."/>
            <person name="Wang P."/>
            <person name="Xu J."/>
            <person name="Bruns T."/>
            <person name="Baldrian P."/>
            <person name="Vilgalys R."/>
            <person name="Dunand C."/>
            <person name="Henrissat B."/>
            <person name="Grigoriev I.V."/>
            <person name="Hibbett D."/>
            <person name="Nagy L.G."/>
            <person name="Martin F.M."/>
        </authorList>
    </citation>
    <scope>NUCLEOTIDE SEQUENCE</scope>
    <source>
        <strain evidence="1">BED1</strain>
    </source>
</reference>
<comment type="caution">
    <text evidence="1">The sequence shown here is derived from an EMBL/GenBank/DDBJ whole genome shotgun (WGS) entry which is preliminary data.</text>
</comment>
<protein>
    <submittedName>
        <fullName evidence="1">Uncharacterized protein</fullName>
    </submittedName>
</protein>
<dbReference type="SUPFAM" id="SSF52047">
    <property type="entry name" value="RNI-like"/>
    <property type="match status" value="1"/>
</dbReference>
<organism evidence="1 2">
    <name type="scientific">Boletus edulis BED1</name>
    <dbReference type="NCBI Taxonomy" id="1328754"/>
    <lineage>
        <taxon>Eukaryota</taxon>
        <taxon>Fungi</taxon>
        <taxon>Dikarya</taxon>
        <taxon>Basidiomycota</taxon>
        <taxon>Agaricomycotina</taxon>
        <taxon>Agaricomycetes</taxon>
        <taxon>Agaricomycetidae</taxon>
        <taxon>Boletales</taxon>
        <taxon>Boletineae</taxon>
        <taxon>Boletaceae</taxon>
        <taxon>Boletoideae</taxon>
        <taxon>Boletus</taxon>
    </lineage>
</organism>
<proteinExistence type="predicted"/>
<reference evidence="1" key="1">
    <citation type="submission" date="2019-10" db="EMBL/GenBank/DDBJ databases">
        <authorList>
            <consortium name="DOE Joint Genome Institute"/>
            <person name="Kuo A."/>
            <person name="Miyauchi S."/>
            <person name="Kiss E."/>
            <person name="Drula E."/>
            <person name="Kohler A."/>
            <person name="Sanchez-Garcia M."/>
            <person name="Andreopoulos B."/>
            <person name="Barry K.W."/>
            <person name="Bonito G."/>
            <person name="Buee M."/>
            <person name="Carver A."/>
            <person name="Chen C."/>
            <person name="Cichocki N."/>
            <person name="Clum A."/>
            <person name="Culley D."/>
            <person name="Crous P.W."/>
            <person name="Fauchery L."/>
            <person name="Girlanda M."/>
            <person name="Hayes R."/>
            <person name="Keri Z."/>
            <person name="LaButti K."/>
            <person name="Lipzen A."/>
            <person name="Lombard V."/>
            <person name="Magnuson J."/>
            <person name="Maillard F."/>
            <person name="Morin E."/>
            <person name="Murat C."/>
            <person name="Nolan M."/>
            <person name="Ohm R."/>
            <person name="Pangilinan J."/>
            <person name="Pereira M."/>
            <person name="Perotto S."/>
            <person name="Peter M."/>
            <person name="Riley R."/>
            <person name="Sitrit Y."/>
            <person name="Stielow B."/>
            <person name="Szollosi G."/>
            <person name="Zifcakova L."/>
            <person name="Stursova M."/>
            <person name="Spatafora J.W."/>
            <person name="Tedersoo L."/>
            <person name="Vaario L.-M."/>
            <person name="Yamada A."/>
            <person name="Yan M."/>
            <person name="Wang P."/>
            <person name="Xu J."/>
            <person name="Bruns T."/>
            <person name="Baldrian P."/>
            <person name="Vilgalys R."/>
            <person name="Henrissat B."/>
            <person name="Grigoriev I.V."/>
            <person name="Hibbett D."/>
            <person name="Nagy L.G."/>
            <person name="Martin F.M."/>
        </authorList>
    </citation>
    <scope>NUCLEOTIDE SEQUENCE</scope>
    <source>
        <strain evidence="1">BED1</strain>
    </source>
</reference>